<dbReference type="InterPro" id="IPR036477">
    <property type="entry name" value="Formyl_transf_N_sf"/>
</dbReference>
<dbReference type="PANTHER" id="PTHR42706:SF1">
    <property type="entry name" value="FORMYLTETRAHYDROFOLATE DEFORMYLASE 2, MITOCHONDRIAL"/>
    <property type="match status" value="1"/>
</dbReference>
<dbReference type="InterPro" id="IPR004810">
    <property type="entry name" value="PurU"/>
</dbReference>
<protein>
    <submittedName>
        <fullName evidence="4">Formyltetrahydrofolate deformylase</fullName>
    </submittedName>
</protein>
<dbReference type="AlphaFoldDB" id="A0A2N0ZCG2"/>
<evidence type="ECO:0000256" key="2">
    <source>
        <dbReference type="ARBA" id="ARBA00022801"/>
    </source>
</evidence>
<dbReference type="InterPro" id="IPR002376">
    <property type="entry name" value="Formyl_transf_N"/>
</dbReference>
<keyword evidence="2" id="KW-0378">Hydrolase</keyword>
<dbReference type="GO" id="GO:0006189">
    <property type="term" value="P:'de novo' IMP biosynthetic process"/>
    <property type="evidence" value="ECO:0007669"/>
    <property type="project" value="InterPro"/>
</dbReference>
<gene>
    <name evidence="4" type="ORF">CWS20_20380</name>
</gene>
<feature type="domain" description="Formyl transferase N-terminal" evidence="3">
    <location>
        <begin position="88"/>
        <end position="264"/>
    </location>
</feature>
<dbReference type="SUPFAM" id="SSF53328">
    <property type="entry name" value="Formyltransferase"/>
    <property type="match status" value="1"/>
</dbReference>
<organism evidence="4 5">
    <name type="scientific">Cytobacillus horneckiae</name>
    <dbReference type="NCBI Taxonomy" id="549687"/>
    <lineage>
        <taxon>Bacteria</taxon>
        <taxon>Bacillati</taxon>
        <taxon>Bacillota</taxon>
        <taxon>Bacilli</taxon>
        <taxon>Bacillales</taxon>
        <taxon>Bacillaceae</taxon>
        <taxon>Cytobacillus</taxon>
    </lineage>
</organism>
<dbReference type="NCBIfam" id="NF004684">
    <property type="entry name" value="PRK06027.1"/>
    <property type="match status" value="1"/>
</dbReference>
<evidence type="ECO:0000256" key="1">
    <source>
        <dbReference type="ARBA" id="ARBA00022563"/>
    </source>
</evidence>
<name>A0A2N0ZCG2_9BACI</name>
<evidence type="ECO:0000313" key="4">
    <source>
        <dbReference type="EMBL" id="PKG27202.1"/>
    </source>
</evidence>
<proteinExistence type="predicted"/>
<dbReference type="GO" id="GO:0008864">
    <property type="term" value="F:formyltetrahydrofolate deformylase activity"/>
    <property type="evidence" value="ECO:0007669"/>
    <property type="project" value="InterPro"/>
</dbReference>
<reference evidence="4 5" key="1">
    <citation type="journal article" date="2010" name="Int. J. Syst. Evol. Microbiol.">
        <title>Bacillus horneckiae sp. nov., isolated from a spacecraft-assembly clean room.</title>
        <authorList>
            <person name="Vaishampayan P."/>
            <person name="Probst A."/>
            <person name="Krishnamurthi S."/>
            <person name="Ghosh S."/>
            <person name="Osman S."/>
            <person name="McDowall A."/>
            <person name="Ruckmani A."/>
            <person name="Mayilraj S."/>
            <person name="Venkateswaran K."/>
        </authorList>
    </citation>
    <scope>NUCLEOTIDE SEQUENCE [LARGE SCALE GENOMIC DNA]</scope>
    <source>
        <strain evidence="5">1PO1SC</strain>
    </source>
</reference>
<keyword evidence="5" id="KW-1185">Reference proteome</keyword>
<sequence>MIANNYRIKLIGEVNFSMITELFNLINKPSIIINSINKHQLKDVNLLFLWIELEFKCNIKEVNNFEENLSNLKEKYSIDIKVEKVTTKNMAVFVSKQDHCLKEVIERWSKGELICNIPLVISEHDIHREYVESYGIPFYKLKLTANNMENDQIAFKILMEKNIDFIVLARYMQILSPSFVRKYENKIINIHHSLLPAFIGANTYKRAFERGVKVIGSTAHYVTEKLDEGPILTQKAIHIPEGLTMNEYKHYGQRIESDTLIAAIKYHIEEKVFVYDNKTILV</sequence>
<dbReference type="Gene3D" id="3.40.50.170">
    <property type="entry name" value="Formyl transferase, N-terminal domain"/>
    <property type="match status" value="1"/>
</dbReference>
<evidence type="ECO:0000259" key="3">
    <source>
        <dbReference type="Pfam" id="PF00551"/>
    </source>
</evidence>
<keyword evidence="1" id="KW-0554">One-carbon metabolism</keyword>
<dbReference type="PANTHER" id="PTHR42706">
    <property type="entry name" value="FORMYLTETRAHYDROFOLATE DEFORMYLASE"/>
    <property type="match status" value="1"/>
</dbReference>
<dbReference type="Pfam" id="PF00551">
    <property type="entry name" value="Formyl_trans_N"/>
    <property type="match status" value="1"/>
</dbReference>
<evidence type="ECO:0000313" key="5">
    <source>
        <dbReference type="Proteomes" id="UP000233343"/>
    </source>
</evidence>
<dbReference type="PRINTS" id="PR01575">
    <property type="entry name" value="FFH4HYDRLASE"/>
</dbReference>
<comment type="caution">
    <text evidence="4">The sequence shown here is derived from an EMBL/GenBank/DDBJ whole genome shotgun (WGS) entry which is preliminary data.</text>
</comment>
<dbReference type="PIRSF" id="PIRSF036480">
    <property type="entry name" value="FormyFH4_hydr"/>
    <property type="match status" value="1"/>
</dbReference>
<dbReference type="RefSeq" id="WP_066192985.1">
    <property type="nucleotide sequence ID" value="NZ_JAMAUX010000009.1"/>
</dbReference>
<dbReference type="GO" id="GO:0006730">
    <property type="term" value="P:one-carbon metabolic process"/>
    <property type="evidence" value="ECO:0007669"/>
    <property type="project" value="UniProtKB-KW"/>
</dbReference>
<accession>A0A2N0ZCG2</accession>
<dbReference type="EMBL" id="PISD01000049">
    <property type="protein sequence ID" value="PKG27202.1"/>
    <property type="molecule type" value="Genomic_DNA"/>
</dbReference>
<dbReference type="Proteomes" id="UP000233343">
    <property type="component" value="Unassembled WGS sequence"/>
</dbReference>